<gene>
    <name evidence="1" type="ORF">KL86CLO1_11645</name>
</gene>
<dbReference type="AlphaFoldDB" id="A0A212JSN0"/>
<sequence>MSTKPCKGCIYSAYASGDIICDYIGATGHMRPCKSGKACTVRTIGEKPKPQIAVGRMRNWSAAKAETMRAQGMTYPAIAEALGTTAPAIVGYFVYKRKKGRLAPC</sequence>
<proteinExistence type="predicted"/>
<name>A0A212JSN0_9FIRM</name>
<evidence type="ECO:0000313" key="1">
    <source>
        <dbReference type="EMBL" id="SBW02432.1"/>
    </source>
</evidence>
<dbReference type="EMBL" id="FLUN01000001">
    <property type="protein sequence ID" value="SBW02432.1"/>
    <property type="molecule type" value="Genomic_DNA"/>
</dbReference>
<accession>A0A212JSN0</accession>
<reference evidence="1" key="1">
    <citation type="submission" date="2016-04" db="EMBL/GenBank/DDBJ databases">
        <authorList>
            <person name="Evans L.H."/>
            <person name="Alamgir A."/>
            <person name="Owens N."/>
            <person name="Weber N.D."/>
            <person name="Virtaneva K."/>
            <person name="Barbian K."/>
            <person name="Babar A."/>
            <person name="Rosenke K."/>
        </authorList>
    </citation>
    <scope>NUCLEOTIDE SEQUENCE</scope>
    <source>
        <strain evidence="1">86</strain>
    </source>
</reference>
<organism evidence="1">
    <name type="scientific">uncultured Eubacteriales bacterium</name>
    <dbReference type="NCBI Taxonomy" id="172733"/>
    <lineage>
        <taxon>Bacteria</taxon>
        <taxon>Bacillati</taxon>
        <taxon>Bacillota</taxon>
        <taxon>Clostridia</taxon>
        <taxon>Eubacteriales</taxon>
        <taxon>environmental samples</taxon>
    </lineage>
</organism>
<protein>
    <submittedName>
        <fullName evidence="1">Uncharacterized protein</fullName>
    </submittedName>
</protein>